<feature type="compositionally biased region" description="Pro residues" evidence="1">
    <location>
        <begin position="448"/>
        <end position="458"/>
    </location>
</feature>
<keyword evidence="3" id="KW-1185">Reference proteome</keyword>
<feature type="compositionally biased region" description="Polar residues" evidence="1">
    <location>
        <begin position="116"/>
        <end position="137"/>
    </location>
</feature>
<reference evidence="2 3" key="1">
    <citation type="submission" date="2014-06" db="EMBL/GenBank/DDBJ databases">
        <title>Evolutionary Origins and Diversification of the Mycorrhizal Mutualists.</title>
        <authorList>
            <consortium name="DOE Joint Genome Institute"/>
            <consortium name="Mycorrhizal Genomics Consortium"/>
            <person name="Kohler A."/>
            <person name="Kuo A."/>
            <person name="Nagy L.G."/>
            <person name="Floudas D."/>
            <person name="Copeland A."/>
            <person name="Barry K.W."/>
            <person name="Cichocki N."/>
            <person name="Veneault-Fourrey C."/>
            <person name="LaButti K."/>
            <person name="Lindquist E.A."/>
            <person name="Lipzen A."/>
            <person name="Lundell T."/>
            <person name="Morin E."/>
            <person name="Murat C."/>
            <person name="Riley R."/>
            <person name="Ohm R."/>
            <person name="Sun H."/>
            <person name="Tunlid A."/>
            <person name="Henrissat B."/>
            <person name="Grigoriev I.V."/>
            <person name="Hibbett D.S."/>
            <person name="Martin F."/>
        </authorList>
    </citation>
    <scope>NUCLEOTIDE SEQUENCE [LARGE SCALE GENOMIC DNA]</scope>
    <source>
        <strain evidence="2 3">SS14</strain>
    </source>
</reference>
<feature type="compositionally biased region" description="Low complexity" evidence="1">
    <location>
        <begin position="1"/>
        <end position="11"/>
    </location>
</feature>
<organism evidence="2 3">
    <name type="scientific">Sphaerobolus stellatus (strain SS14)</name>
    <dbReference type="NCBI Taxonomy" id="990650"/>
    <lineage>
        <taxon>Eukaryota</taxon>
        <taxon>Fungi</taxon>
        <taxon>Dikarya</taxon>
        <taxon>Basidiomycota</taxon>
        <taxon>Agaricomycotina</taxon>
        <taxon>Agaricomycetes</taxon>
        <taxon>Phallomycetidae</taxon>
        <taxon>Geastrales</taxon>
        <taxon>Sphaerobolaceae</taxon>
        <taxon>Sphaerobolus</taxon>
    </lineage>
</organism>
<name>A0A0C9TVV5_SPHS4</name>
<feature type="compositionally biased region" description="Gly residues" evidence="1">
    <location>
        <begin position="474"/>
        <end position="491"/>
    </location>
</feature>
<feature type="compositionally biased region" description="Basic and acidic residues" evidence="1">
    <location>
        <begin position="34"/>
        <end position="63"/>
    </location>
</feature>
<evidence type="ECO:0000313" key="3">
    <source>
        <dbReference type="Proteomes" id="UP000054279"/>
    </source>
</evidence>
<proteinExistence type="predicted"/>
<feature type="compositionally biased region" description="Low complexity" evidence="1">
    <location>
        <begin position="69"/>
        <end position="79"/>
    </location>
</feature>
<dbReference type="HOGENOM" id="CLU_045730_0_0_1"/>
<dbReference type="OrthoDB" id="2664977at2759"/>
<feature type="compositionally biased region" description="Low complexity" evidence="1">
    <location>
        <begin position="106"/>
        <end position="115"/>
    </location>
</feature>
<evidence type="ECO:0000313" key="2">
    <source>
        <dbReference type="EMBL" id="KIJ34448.1"/>
    </source>
</evidence>
<dbReference type="EMBL" id="KN837199">
    <property type="protein sequence ID" value="KIJ34448.1"/>
    <property type="molecule type" value="Genomic_DNA"/>
</dbReference>
<feature type="region of interest" description="Disordered" evidence="1">
    <location>
        <begin position="1"/>
        <end position="156"/>
    </location>
</feature>
<sequence length="491" mass="53178">MSTNTSANNTSFSFLNPPTADRPSISKAGTIRPASDRSPFERRDPAKKPKAVDLEEYLNKDIDLPPSPTRTTTRSATLLGADILGDTSKRKEPSTLSNITIPHLPSASSMSQSGSTTAPADTTTQVPPQDQATVGSSDTDHHPVTTYALNPPPPERLPADIRNRFIAPVGTGWYPIHGQTLERLMFPITPNHQRDWKSLDGNKTLAVISRLKVTRNAADRVATMSALERLLAMAFPGNAAIDVVLGDTIQAHVHPNSAYPFLVQGLTDRETRILKNEFVLAHEEIAVFFYPYDTALPITNYALSLEGLVLTPSSANDTRAAAELVCFLSTAGEFIQFINQNHSNIPFDAEPNSSNFVRWILNTLQVTSSVVKRRNTGPVLIHNVFIHPPTIEPAAYKEWISLLHRLHYDTRKGTGKPTTAELCNVCKSVAHSDDACKYAAVPGWPAAAPSPPSPPPQPYSAHIRGGGHPHGRGRGGISGRGRGGNSSVGWV</sequence>
<evidence type="ECO:0000256" key="1">
    <source>
        <dbReference type="SAM" id="MobiDB-lite"/>
    </source>
</evidence>
<dbReference type="AlphaFoldDB" id="A0A0C9TVV5"/>
<feature type="region of interest" description="Disordered" evidence="1">
    <location>
        <begin position="446"/>
        <end position="491"/>
    </location>
</feature>
<gene>
    <name evidence="2" type="ORF">M422DRAFT_263403</name>
</gene>
<protein>
    <submittedName>
        <fullName evidence="2">Uncharacterized protein</fullName>
    </submittedName>
</protein>
<dbReference type="Proteomes" id="UP000054279">
    <property type="component" value="Unassembled WGS sequence"/>
</dbReference>
<accession>A0A0C9TVV5</accession>